<name>A0A1B6JBV1_9HEMI</name>
<sequence>VTALTGEPSQPTNLTEGISQTPPEKLSITALSDDEDFNIIEVEADIHFPDPSSVLDKPISQFRTSSSARCSREKPSVTATKLDPSESIEEFFNKNIDCYREN</sequence>
<proteinExistence type="predicted"/>
<evidence type="ECO:0000313" key="2">
    <source>
        <dbReference type="EMBL" id="JAS96706.1"/>
    </source>
</evidence>
<feature type="non-terminal residue" evidence="2">
    <location>
        <position position="1"/>
    </location>
</feature>
<dbReference type="EMBL" id="GECU01011000">
    <property type="protein sequence ID" value="JAS96706.1"/>
    <property type="molecule type" value="Transcribed_RNA"/>
</dbReference>
<reference evidence="2" key="1">
    <citation type="submission" date="2015-11" db="EMBL/GenBank/DDBJ databases">
        <title>De novo transcriptome assembly of four potential Pierce s Disease insect vectors from Arizona vineyards.</title>
        <authorList>
            <person name="Tassone E.E."/>
        </authorList>
    </citation>
    <scope>NUCLEOTIDE SEQUENCE</scope>
</reference>
<accession>A0A1B6JBV1</accession>
<organism evidence="2">
    <name type="scientific">Homalodisca liturata</name>
    <dbReference type="NCBI Taxonomy" id="320908"/>
    <lineage>
        <taxon>Eukaryota</taxon>
        <taxon>Metazoa</taxon>
        <taxon>Ecdysozoa</taxon>
        <taxon>Arthropoda</taxon>
        <taxon>Hexapoda</taxon>
        <taxon>Insecta</taxon>
        <taxon>Pterygota</taxon>
        <taxon>Neoptera</taxon>
        <taxon>Paraneoptera</taxon>
        <taxon>Hemiptera</taxon>
        <taxon>Auchenorrhyncha</taxon>
        <taxon>Membracoidea</taxon>
        <taxon>Cicadellidae</taxon>
        <taxon>Cicadellinae</taxon>
        <taxon>Proconiini</taxon>
        <taxon>Homalodisca</taxon>
    </lineage>
</organism>
<evidence type="ECO:0000256" key="1">
    <source>
        <dbReference type="SAM" id="MobiDB-lite"/>
    </source>
</evidence>
<dbReference type="AlphaFoldDB" id="A0A1B6JBV1"/>
<protein>
    <submittedName>
        <fullName evidence="2">Uncharacterized protein</fullName>
    </submittedName>
</protein>
<feature type="non-terminal residue" evidence="2">
    <location>
        <position position="102"/>
    </location>
</feature>
<feature type="region of interest" description="Disordered" evidence="1">
    <location>
        <begin position="1"/>
        <end position="23"/>
    </location>
</feature>
<feature type="compositionally biased region" description="Polar residues" evidence="1">
    <location>
        <begin position="7"/>
        <end position="22"/>
    </location>
</feature>
<gene>
    <name evidence="2" type="ORF">g.14</name>
</gene>